<comment type="caution">
    <text evidence="1">The sequence shown here is derived from an EMBL/GenBank/DDBJ whole genome shotgun (WGS) entry which is preliminary data.</text>
</comment>
<dbReference type="AlphaFoldDB" id="A0A8X7PCM5"/>
<sequence length="76" mass="8271">MDSSLAITFGSLSRSHSDRSIAVTRLALLRSLVMDSSLVDTWLGSLSRSHSDRSLAVTRLALLRSLDSLFAVTRHG</sequence>
<gene>
    <name evidence="1" type="ORF">Bca52824_087616</name>
</gene>
<evidence type="ECO:0000313" key="2">
    <source>
        <dbReference type="Proteomes" id="UP000886595"/>
    </source>
</evidence>
<accession>A0A8X7PCM5</accession>
<reference evidence="1 2" key="1">
    <citation type="submission" date="2020-02" db="EMBL/GenBank/DDBJ databases">
        <authorList>
            <person name="Ma Q."/>
            <person name="Huang Y."/>
            <person name="Song X."/>
            <person name="Pei D."/>
        </authorList>
    </citation>
    <scope>NUCLEOTIDE SEQUENCE [LARGE SCALE GENOMIC DNA]</scope>
    <source>
        <strain evidence="1">Sxm20200214</strain>
        <tissue evidence="1">Leaf</tissue>
    </source>
</reference>
<dbReference type="OrthoDB" id="10567052at2759"/>
<name>A0A8X7PCM5_BRACI</name>
<dbReference type="Proteomes" id="UP000886595">
    <property type="component" value="Unassembled WGS sequence"/>
</dbReference>
<organism evidence="1 2">
    <name type="scientific">Brassica carinata</name>
    <name type="common">Ethiopian mustard</name>
    <name type="synonym">Abyssinian cabbage</name>
    <dbReference type="NCBI Taxonomy" id="52824"/>
    <lineage>
        <taxon>Eukaryota</taxon>
        <taxon>Viridiplantae</taxon>
        <taxon>Streptophyta</taxon>
        <taxon>Embryophyta</taxon>
        <taxon>Tracheophyta</taxon>
        <taxon>Spermatophyta</taxon>
        <taxon>Magnoliopsida</taxon>
        <taxon>eudicotyledons</taxon>
        <taxon>Gunneridae</taxon>
        <taxon>Pentapetalae</taxon>
        <taxon>rosids</taxon>
        <taxon>malvids</taxon>
        <taxon>Brassicales</taxon>
        <taxon>Brassicaceae</taxon>
        <taxon>Brassiceae</taxon>
        <taxon>Brassica</taxon>
    </lineage>
</organism>
<proteinExistence type="predicted"/>
<protein>
    <submittedName>
        <fullName evidence="1">Uncharacterized protein</fullName>
    </submittedName>
</protein>
<dbReference type="EMBL" id="JAAMPC010000017">
    <property type="protein sequence ID" value="KAG2247988.1"/>
    <property type="molecule type" value="Genomic_DNA"/>
</dbReference>
<evidence type="ECO:0000313" key="1">
    <source>
        <dbReference type="EMBL" id="KAG2247988.1"/>
    </source>
</evidence>
<keyword evidence="2" id="KW-1185">Reference proteome</keyword>